<evidence type="ECO:0000259" key="1">
    <source>
        <dbReference type="PROSITE" id="PS50943"/>
    </source>
</evidence>
<dbReference type="EMBL" id="BOOR01000008">
    <property type="protein sequence ID" value="GII53263.1"/>
    <property type="molecule type" value="Genomic_DNA"/>
</dbReference>
<dbReference type="SUPFAM" id="SSF47413">
    <property type="entry name" value="lambda repressor-like DNA-binding domains"/>
    <property type="match status" value="1"/>
</dbReference>
<sequence>MSAAPGRPSELGGFLRARRAQLTPREVGLPDTGSPRRVSGLRREEVAQLAAISVDYYTRLEQGRLQASASVLITLARALRLDDDQQAYLYELAGKSSARPRRRQAQRVRPAMRRLLDQLTETPALVLGRRMDILAWNAQAAALFTDFARIPPRRRNYVRLLFTDPAVRNLHADWEEAARTGVASLRMEAARHPDDPDLAVLVGELSVQDSGFRTWWASHQVAATSYGTKHYRHPVVGELTLDCDVWASPDGSEQRLMVLTAEPGTPSHHALQILASWSAGSPPAQGATADANKSS</sequence>
<dbReference type="AlphaFoldDB" id="A0A8J3UWJ0"/>
<organism evidence="2 3">
    <name type="scientific">Planotetraspora thailandica</name>
    <dbReference type="NCBI Taxonomy" id="487172"/>
    <lineage>
        <taxon>Bacteria</taxon>
        <taxon>Bacillati</taxon>
        <taxon>Actinomycetota</taxon>
        <taxon>Actinomycetes</taxon>
        <taxon>Streptosporangiales</taxon>
        <taxon>Streptosporangiaceae</taxon>
        <taxon>Planotetraspora</taxon>
    </lineage>
</organism>
<dbReference type="InterPro" id="IPR010982">
    <property type="entry name" value="Lambda_DNA-bd_dom_sf"/>
</dbReference>
<dbReference type="PANTHER" id="PTHR35010:SF2">
    <property type="entry name" value="BLL4672 PROTEIN"/>
    <property type="match status" value="1"/>
</dbReference>
<dbReference type="Pfam" id="PF17765">
    <property type="entry name" value="MLTR_LBD"/>
    <property type="match status" value="1"/>
</dbReference>
<feature type="domain" description="HTH cro/C1-type" evidence="1">
    <location>
        <begin position="40"/>
        <end position="86"/>
    </location>
</feature>
<dbReference type="Gene3D" id="1.10.260.40">
    <property type="entry name" value="lambda repressor-like DNA-binding domains"/>
    <property type="match status" value="1"/>
</dbReference>
<reference evidence="2" key="1">
    <citation type="submission" date="2021-01" db="EMBL/GenBank/DDBJ databases">
        <title>Whole genome shotgun sequence of Planotetraspora thailandica NBRC 104271.</title>
        <authorList>
            <person name="Komaki H."/>
            <person name="Tamura T."/>
        </authorList>
    </citation>
    <scope>NUCLEOTIDE SEQUENCE</scope>
    <source>
        <strain evidence="2">NBRC 104271</strain>
    </source>
</reference>
<dbReference type="Proteomes" id="UP000605992">
    <property type="component" value="Unassembled WGS sequence"/>
</dbReference>
<dbReference type="RefSeq" id="WP_203943514.1">
    <property type="nucleotide sequence ID" value="NZ_BOOR01000008.1"/>
</dbReference>
<dbReference type="InterPro" id="IPR001387">
    <property type="entry name" value="Cro/C1-type_HTH"/>
</dbReference>
<dbReference type="InterPro" id="IPR041413">
    <property type="entry name" value="MLTR_LBD"/>
</dbReference>
<dbReference type="PROSITE" id="PS50943">
    <property type="entry name" value="HTH_CROC1"/>
    <property type="match status" value="1"/>
</dbReference>
<dbReference type="PANTHER" id="PTHR35010">
    <property type="entry name" value="BLL4672 PROTEIN-RELATED"/>
    <property type="match status" value="1"/>
</dbReference>
<keyword evidence="3" id="KW-1185">Reference proteome</keyword>
<name>A0A8J3UWJ0_9ACTN</name>
<dbReference type="SMART" id="SM00530">
    <property type="entry name" value="HTH_XRE"/>
    <property type="match status" value="1"/>
</dbReference>
<accession>A0A8J3UWJ0</accession>
<gene>
    <name evidence="2" type="ORF">Pth03_16520</name>
</gene>
<evidence type="ECO:0000313" key="2">
    <source>
        <dbReference type="EMBL" id="GII53263.1"/>
    </source>
</evidence>
<dbReference type="GO" id="GO:0003677">
    <property type="term" value="F:DNA binding"/>
    <property type="evidence" value="ECO:0007669"/>
    <property type="project" value="InterPro"/>
</dbReference>
<evidence type="ECO:0000313" key="3">
    <source>
        <dbReference type="Proteomes" id="UP000605992"/>
    </source>
</evidence>
<proteinExistence type="predicted"/>
<dbReference type="CDD" id="cd00093">
    <property type="entry name" value="HTH_XRE"/>
    <property type="match status" value="1"/>
</dbReference>
<comment type="caution">
    <text evidence="2">The sequence shown here is derived from an EMBL/GenBank/DDBJ whole genome shotgun (WGS) entry which is preliminary data.</text>
</comment>
<dbReference type="Gene3D" id="3.30.450.180">
    <property type="match status" value="1"/>
</dbReference>
<dbReference type="Pfam" id="PF13560">
    <property type="entry name" value="HTH_31"/>
    <property type="match status" value="1"/>
</dbReference>
<protein>
    <submittedName>
        <fullName evidence="2">Transcriptional regulator</fullName>
    </submittedName>
</protein>